<protein>
    <submittedName>
        <fullName evidence="1">Uncharacterized protein</fullName>
    </submittedName>
</protein>
<proteinExistence type="predicted"/>
<dbReference type="KEGG" id="spq:SPAB_04797"/>
<reference evidence="1 2" key="1">
    <citation type="submission" date="2007-11" db="EMBL/GenBank/DDBJ databases">
        <authorList>
            <consortium name="The Salmonella enterica serovar Paratyphi B Genome Sequencing Project"/>
            <person name="McClelland M."/>
            <person name="Sanderson E.K."/>
            <person name="Porwollik S."/>
            <person name="Spieth J."/>
            <person name="Clifton W.S."/>
            <person name="Fulton R."/>
            <person name="Cordes M."/>
            <person name="Wollam A."/>
            <person name="Shah N."/>
            <person name="Pepin K."/>
            <person name="Bhonagiri V."/>
            <person name="Nash W."/>
            <person name="Johnson M."/>
            <person name="Thiruvilangam P."/>
            <person name="Wilson R."/>
        </authorList>
    </citation>
    <scope>NUCLEOTIDE SEQUENCE [LARGE SCALE GENOMIC DNA]</scope>
    <source>
        <strain evidence="2">ATCC BAA-1250 / SPB7</strain>
    </source>
</reference>
<dbReference type="AlphaFoldDB" id="A0A6C6Z7X6"/>
<organism evidence="1 2">
    <name type="scientific">Salmonella paratyphi B (strain ATCC BAA-1250 / SPB7)</name>
    <dbReference type="NCBI Taxonomy" id="1016998"/>
    <lineage>
        <taxon>Bacteria</taxon>
        <taxon>Pseudomonadati</taxon>
        <taxon>Pseudomonadota</taxon>
        <taxon>Gammaproteobacteria</taxon>
        <taxon>Enterobacterales</taxon>
        <taxon>Enterobacteriaceae</taxon>
        <taxon>Salmonella</taxon>
    </lineage>
</organism>
<gene>
    <name evidence="1" type="ordered locus">SPAB_04797</name>
</gene>
<evidence type="ECO:0000313" key="1">
    <source>
        <dbReference type="EMBL" id="ABX70108.1"/>
    </source>
</evidence>
<dbReference type="Proteomes" id="UP000008556">
    <property type="component" value="Chromosome"/>
</dbReference>
<sequence>MADGATLIRLRFRPQAHVVGRISVAPSGRGNVVKRV</sequence>
<dbReference type="EMBL" id="CP000886">
    <property type="protein sequence ID" value="ABX70108.1"/>
    <property type="molecule type" value="Genomic_DNA"/>
</dbReference>
<name>A0A6C6Z7X6_SALPB</name>
<evidence type="ECO:0000313" key="2">
    <source>
        <dbReference type="Proteomes" id="UP000008556"/>
    </source>
</evidence>
<accession>A0A6C6Z7X6</accession>